<evidence type="ECO:0000259" key="3">
    <source>
        <dbReference type="Pfam" id="PF00501"/>
    </source>
</evidence>
<gene>
    <name evidence="4" type="ORF">FHX73_1468</name>
</gene>
<dbReference type="RefSeq" id="WP_145909883.1">
    <property type="nucleotide sequence ID" value="NZ_BAAAMZ010000002.1"/>
</dbReference>
<keyword evidence="4" id="KW-0436">Ligase</keyword>
<dbReference type="PANTHER" id="PTHR43439:SF2">
    <property type="entry name" value="ENZYME, PUTATIVE (JCVI)-RELATED"/>
    <property type="match status" value="1"/>
</dbReference>
<keyword evidence="2" id="KW-0597">Phosphoprotein</keyword>
<keyword evidence="5" id="KW-1185">Reference proteome</keyword>
<dbReference type="OrthoDB" id="580775at2"/>
<dbReference type="Gene3D" id="3.40.50.12780">
    <property type="entry name" value="N-terminal domain of ligase-like"/>
    <property type="match status" value="1"/>
</dbReference>
<evidence type="ECO:0000256" key="1">
    <source>
        <dbReference type="ARBA" id="ARBA00022450"/>
    </source>
</evidence>
<accession>A0A561T646</accession>
<reference evidence="4 5" key="1">
    <citation type="submission" date="2019-06" db="EMBL/GenBank/DDBJ databases">
        <title>Sequencing the genomes of 1000 actinobacteria strains.</title>
        <authorList>
            <person name="Klenk H.-P."/>
        </authorList>
    </citation>
    <scope>NUCLEOTIDE SEQUENCE [LARGE SCALE GENOMIC DNA]</scope>
    <source>
        <strain evidence="4 5">DSM 44826</strain>
    </source>
</reference>
<dbReference type="GO" id="GO:0016874">
    <property type="term" value="F:ligase activity"/>
    <property type="evidence" value="ECO:0007669"/>
    <property type="project" value="UniProtKB-KW"/>
</dbReference>
<dbReference type="AlphaFoldDB" id="A0A561T646"/>
<dbReference type="InterPro" id="IPR000873">
    <property type="entry name" value="AMP-dep_synth/lig_dom"/>
</dbReference>
<dbReference type="PANTHER" id="PTHR43439">
    <property type="entry name" value="PHENYLACETATE-COENZYME A LIGASE"/>
    <property type="match status" value="1"/>
</dbReference>
<organism evidence="4 5">
    <name type="scientific">Kitasatospora viridis</name>
    <dbReference type="NCBI Taxonomy" id="281105"/>
    <lineage>
        <taxon>Bacteria</taxon>
        <taxon>Bacillati</taxon>
        <taxon>Actinomycetota</taxon>
        <taxon>Actinomycetes</taxon>
        <taxon>Kitasatosporales</taxon>
        <taxon>Streptomycetaceae</taxon>
        <taxon>Kitasatospora</taxon>
    </lineage>
</organism>
<protein>
    <submittedName>
        <fullName evidence="4">Phenylacetate-CoA ligase</fullName>
    </submittedName>
</protein>
<name>A0A561T646_9ACTN</name>
<keyword evidence="1" id="KW-0596">Phosphopantetheine</keyword>
<comment type="caution">
    <text evidence="4">The sequence shown here is derived from an EMBL/GenBank/DDBJ whole genome shotgun (WGS) entry which is preliminary data.</text>
</comment>
<dbReference type="InterPro" id="IPR051414">
    <property type="entry name" value="Adenylate-forming_Reductase"/>
</dbReference>
<dbReference type="Proteomes" id="UP000317940">
    <property type="component" value="Unassembled WGS sequence"/>
</dbReference>
<dbReference type="SUPFAM" id="SSF56801">
    <property type="entry name" value="Acetyl-CoA synthetase-like"/>
    <property type="match status" value="1"/>
</dbReference>
<feature type="domain" description="AMP-dependent synthetase/ligase" evidence="3">
    <location>
        <begin position="62"/>
        <end position="231"/>
    </location>
</feature>
<evidence type="ECO:0000313" key="4">
    <source>
        <dbReference type="EMBL" id="TWF82586.1"/>
    </source>
</evidence>
<proteinExistence type="predicted"/>
<dbReference type="EMBL" id="VIWT01000004">
    <property type="protein sequence ID" value="TWF82586.1"/>
    <property type="molecule type" value="Genomic_DNA"/>
</dbReference>
<dbReference type="Pfam" id="PF00501">
    <property type="entry name" value="AMP-binding"/>
    <property type="match status" value="1"/>
</dbReference>
<evidence type="ECO:0000313" key="5">
    <source>
        <dbReference type="Proteomes" id="UP000317940"/>
    </source>
</evidence>
<dbReference type="InterPro" id="IPR042099">
    <property type="entry name" value="ANL_N_sf"/>
</dbReference>
<sequence length="389" mass="41246">MTALLGTAPEPAALLAHARRLAGRGGAPVPEGARELADLPLSGAAEILAVSRQASAEHGGSIVMSSGGTTGRPKLTFMAYHQAFARLSAQWRPLRPGGTLLNLFNPGRLWGSHYYMQAFAQHSGCAAAPMGPFEPGEVASWLATCEDMGADAVAGTPSVLADFARGVLDNGRRLQLSSLVWMAEPWTEAKLAVVREAFPGIGFWGNYGSSETHIVATSAPACEVGVLHLLPDQLVELDEEGALLTRVGGGWTIPVVRYRLGDRLAAAECRCGRPDGLRVLGRADDSVKFHGSLLGIGAMLDAVRRLPGVDEAQLLLTGENSGLRTVTALTARYAGDAPSDVVRQALIAEFEELRDVALQQPDAVRVERAARLERVERTGKVPPALWRAA</sequence>
<evidence type="ECO:0000256" key="2">
    <source>
        <dbReference type="ARBA" id="ARBA00022553"/>
    </source>
</evidence>